<dbReference type="PATRIC" id="fig|1212765.3.peg.610"/>
<dbReference type="STRING" id="1212765.MHLP_02715"/>
<dbReference type="KEGG" id="mhl:MHLP_02715"/>
<organism evidence="1 2">
    <name type="scientific">Mycoplasma haematolamae (strain Purdue)</name>
    <dbReference type="NCBI Taxonomy" id="1212765"/>
    <lineage>
        <taxon>Bacteria</taxon>
        <taxon>Bacillati</taxon>
        <taxon>Mycoplasmatota</taxon>
        <taxon>Mollicutes</taxon>
        <taxon>Mycoplasmataceae</taxon>
        <taxon>Mycoplasma</taxon>
    </lineage>
</organism>
<dbReference type="Proteomes" id="UP000006502">
    <property type="component" value="Chromosome"/>
</dbReference>
<reference evidence="1 2" key="1">
    <citation type="journal article" date="2012" name="J. Bacteriol.">
        <title>Genome Sequence of "Candidatus Mycoplasma haemolamae" Strain Purdue, a Red Blood Cell Pathogen of Alpacas (Vicugna pacos) and Llamas (Lama glama).</title>
        <authorList>
            <person name="Guimaraes A.M."/>
            <person name="Toth B."/>
            <person name="Santos A.P."/>
            <person name="do Nascimento N.C."/>
            <person name="Kritchevsky J.E."/>
            <person name="Messick J.B."/>
        </authorList>
    </citation>
    <scope>NUCLEOTIDE SEQUENCE [LARGE SCALE GENOMIC DNA]</scope>
    <source>
        <strain evidence="1 2">Purdue</strain>
    </source>
</reference>
<proteinExistence type="predicted"/>
<reference evidence="2" key="2">
    <citation type="submission" date="2012-07" db="EMBL/GenBank/DDBJ databases">
        <title>Complete genome sequence of 'Candidatus Mycoplasma haemolamae'.</title>
        <authorList>
            <person name="Guimaraes A.M.S."/>
            <person name="Toth B."/>
            <person name="Santos A.P."/>
            <person name="Nascimento N.C."/>
            <person name="Sojka J.E."/>
            <person name="Messick J.B."/>
        </authorList>
    </citation>
    <scope>NUCLEOTIDE SEQUENCE [LARGE SCALE GENOMIC DNA]</scope>
    <source>
        <strain evidence="2">Purdue</strain>
    </source>
</reference>
<evidence type="ECO:0000313" key="2">
    <source>
        <dbReference type="Proteomes" id="UP000006502"/>
    </source>
</evidence>
<accession>I7BJS9</accession>
<dbReference type="EMBL" id="CP003731">
    <property type="protein sequence ID" value="AFO52123.1"/>
    <property type="molecule type" value="Genomic_DNA"/>
</dbReference>
<sequence length="162" mass="17659">MGVKTVKFFLTVAAISGGSYAAYQAGLLDSFLGKGRSQEDNPALLSLSTSDEVNGEEAYKLIFASETEGEGFYYKAELAKLNEAKGPEGKFVLTLSLKGSELESVRTYLEGLNKRLKVKSGKLTKEAVIKNLQSLLEKEASDFDRYLGIGEIEKLKALMSKT</sequence>
<dbReference type="AlphaFoldDB" id="I7BJS9"/>
<keyword evidence="2" id="KW-1185">Reference proteome</keyword>
<protein>
    <submittedName>
        <fullName evidence="1">Uncharacterized protein</fullName>
    </submittedName>
</protein>
<name>I7BJS9_MYCHA</name>
<gene>
    <name evidence="1" type="ordered locus">MHLP_02715</name>
</gene>
<dbReference type="HOGENOM" id="CLU_1633558_0_0_14"/>
<evidence type="ECO:0000313" key="1">
    <source>
        <dbReference type="EMBL" id="AFO52123.1"/>
    </source>
</evidence>